<comment type="caution">
    <text evidence="1">The sequence shown here is derived from an EMBL/GenBank/DDBJ whole genome shotgun (WGS) entry which is preliminary data.</text>
</comment>
<evidence type="ECO:0000313" key="1">
    <source>
        <dbReference type="EMBL" id="KXO15058.1"/>
    </source>
</evidence>
<sequence length="77" mass="9411">MQAIIYLFYKTDEWHTRNSKELIYIGEDFIDACTQLVAYEDMTEHDVQQLMNYRQTQCNNRGYEWEVDEQRINTFTC</sequence>
<dbReference type="RefSeq" id="WP_004339699.1">
    <property type="nucleotide sequence ID" value="NZ_JBETXE010000003.1"/>
</dbReference>
<name>A0A137SRD1_9BACT</name>
<dbReference type="GeneID" id="78531226"/>
<reference evidence="1 2" key="1">
    <citation type="submission" date="2016-02" db="EMBL/GenBank/DDBJ databases">
        <authorList>
            <person name="Wen L."/>
            <person name="He K."/>
            <person name="Yang H."/>
        </authorList>
    </citation>
    <scope>NUCLEOTIDE SEQUENCE [LARGE SCALE GENOMIC DNA]</scope>
    <source>
        <strain evidence="1 2">GED7880</strain>
    </source>
</reference>
<dbReference type="PATRIC" id="fig|28125.4.peg.2025"/>
<dbReference type="STRING" id="28125.HMPREF3202_02029"/>
<organism evidence="1 2">
    <name type="scientific">Prevotella bivia</name>
    <dbReference type="NCBI Taxonomy" id="28125"/>
    <lineage>
        <taxon>Bacteria</taxon>
        <taxon>Pseudomonadati</taxon>
        <taxon>Bacteroidota</taxon>
        <taxon>Bacteroidia</taxon>
        <taxon>Bacteroidales</taxon>
        <taxon>Prevotellaceae</taxon>
        <taxon>Prevotella</taxon>
    </lineage>
</organism>
<accession>A0A137SRD1</accession>
<dbReference type="EMBL" id="LTAG01000117">
    <property type="protein sequence ID" value="KXO15058.1"/>
    <property type="molecule type" value="Genomic_DNA"/>
</dbReference>
<proteinExistence type="predicted"/>
<gene>
    <name evidence="1" type="ORF">HMPREF3202_02029</name>
</gene>
<dbReference type="AlphaFoldDB" id="A0A137SRD1"/>
<dbReference type="Proteomes" id="UP000070093">
    <property type="component" value="Unassembled WGS sequence"/>
</dbReference>
<protein>
    <submittedName>
        <fullName evidence="1">Uncharacterized protein</fullName>
    </submittedName>
</protein>
<evidence type="ECO:0000313" key="2">
    <source>
        <dbReference type="Proteomes" id="UP000070093"/>
    </source>
</evidence>